<name>A0A848GNH7_9BACT</name>
<sequence>MRDYSGDWTSFSDIGKLFNGVALLLDEYLQTERRYIYAVQCILNSGLQREIQVQKVEKYTPENLSGDLLELYHVIQEGGMFPMDALSGLMQLVLREYVWYEIHVIGAAELCVRFGYDYYMYVNGVAQEDTIWEEVRKIGLFVR</sequence>
<organism evidence="1 2">
    <name type="scientific">Chitinophaga fulva</name>
    <dbReference type="NCBI Taxonomy" id="2728842"/>
    <lineage>
        <taxon>Bacteria</taxon>
        <taxon>Pseudomonadati</taxon>
        <taxon>Bacteroidota</taxon>
        <taxon>Chitinophagia</taxon>
        <taxon>Chitinophagales</taxon>
        <taxon>Chitinophagaceae</taxon>
        <taxon>Chitinophaga</taxon>
    </lineage>
</organism>
<evidence type="ECO:0000313" key="2">
    <source>
        <dbReference type="Proteomes" id="UP000583266"/>
    </source>
</evidence>
<comment type="caution">
    <text evidence="1">The sequence shown here is derived from an EMBL/GenBank/DDBJ whole genome shotgun (WGS) entry which is preliminary data.</text>
</comment>
<gene>
    <name evidence="1" type="ORF">HHL17_09830</name>
</gene>
<dbReference type="EMBL" id="JABBGC010000001">
    <property type="protein sequence ID" value="NML37488.1"/>
    <property type="molecule type" value="Genomic_DNA"/>
</dbReference>
<dbReference type="Proteomes" id="UP000583266">
    <property type="component" value="Unassembled WGS sequence"/>
</dbReference>
<accession>A0A848GNH7</accession>
<dbReference type="AlphaFoldDB" id="A0A848GNH7"/>
<dbReference type="RefSeq" id="WP_169224547.1">
    <property type="nucleotide sequence ID" value="NZ_JABBGC010000001.1"/>
</dbReference>
<evidence type="ECO:0000313" key="1">
    <source>
        <dbReference type="EMBL" id="NML37488.1"/>
    </source>
</evidence>
<proteinExistence type="predicted"/>
<reference evidence="1 2" key="1">
    <citation type="submission" date="2020-04" db="EMBL/GenBank/DDBJ databases">
        <title>Chitinophaga sp. G-6-1-13 sp. nov., isolated from soil.</title>
        <authorList>
            <person name="Dahal R.H."/>
            <person name="Chaudhary D.K."/>
        </authorList>
    </citation>
    <scope>NUCLEOTIDE SEQUENCE [LARGE SCALE GENOMIC DNA]</scope>
    <source>
        <strain evidence="1 2">G-6-1-13</strain>
    </source>
</reference>
<keyword evidence="2" id="KW-1185">Reference proteome</keyword>
<protein>
    <submittedName>
        <fullName evidence="1">Uncharacterized protein</fullName>
    </submittedName>
</protein>